<feature type="compositionally biased region" description="Basic and acidic residues" evidence="7">
    <location>
        <begin position="1"/>
        <end position="15"/>
    </location>
</feature>
<feature type="transmembrane region" description="Helical" evidence="8">
    <location>
        <begin position="77"/>
        <end position="97"/>
    </location>
</feature>
<feature type="domain" description="Amino acid permease/ SLC12A" evidence="9">
    <location>
        <begin position="50"/>
        <end position="508"/>
    </location>
</feature>
<dbReference type="PROSITE" id="PS00218">
    <property type="entry name" value="AMINO_ACID_PERMEASE_1"/>
    <property type="match status" value="1"/>
</dbReference>
<feature type="transmembrane region" description="Helical" evidence="8">
    <location>
        <begin position="186"/>
        <end position="203"/>
    </location>
</feature>
<dbReference type="HOGENOM" id="CLU_007946_12_1_1"/>
<dbReference type="PANTHER" id="PTHR43341">
    <property type="entry name" value="AMINO ACID PERMEASE"/>
    <property type="match status" value="1"/>
</dbReference>
<dbReference type="GO" id="GO:0015171">
    <property type="term" value="F:amino acid transmembrane transporter activity"/>
    <property type="evidence" value="ECO:0007669"/>
    <property type="project" value="TreeGrafter"/>
</dbReference>
<evidence type="ECO:0000256" key="3">
    <source>
        <dbReference type="ARBA" id="ARBA00022692"/>
    </source>
</evidence>
<keyword evidence="5 8" id="KW-1133">Transmembrane helix</keyword>
<dbReference type="PANTHER" id="PTHR43341:SF9">
    <property type="entry name" value="DICARBOXYLIC AMINO ACID PERMEASE"/>
    <property type="match status" value="1"/>
</dbReference>
<evidence type="ECO:0000256" key="4">
    <source>
        <dbReference type="ARBA" id="ARBA00022970"/>
    </source>
</evidence>
<evidence type="ECO:0000313" key="11">
    <source>
        <dbReference type="Proteomes" id="UP000053257"/>
    </source>
</evidence>
<dbReference type="InterPro" id="IPR004840">
    <property type="entry name" value="Amino_acid_permease_CS"/>
</dbReference>
<dbReference type="STRING" id="745531.A0A0C3NVR7"/>
<keyword evidence="4" id="KW-0029">Amino-acid transport</keyword>
<dbReference type="InterPro" id="IPR004841">
    <property type="entry name" value="AA-permease/SLC12A_dom"/>
</dbReference>
<accession>A0A0C3NVR7</accession>
<feature type="transmembrane region" description="Helical" evidence="8">
    <location>
        <begin position="375"/>
        <end position="397"/>
    </location>
</feature>
<feature type="transmembrane region" description="Helical" evidence="8">
    <location>
        <begin position="279"/>
        <end position="298"/>
    </location>
</feature>
<dbReference type="PIRSF" id="PIRSF006060">
    <property type="entry name" value="AA_transporter"/>
    <property type="match status" value="1"/>
</dbReference>
<keyword evidence="11" id="KW-1185">Reference proteome</keyword>
<evidence type="ECO:0000256" key="1">
    <source>
        <dbReference type="ARBA" id="ARBA00004141"/>
    </source>
</evidence>
<organism evidence="10 11">
    <name type="scientific">Phlebiopsis gigantea (strain 11061_1 CR5-6)</name>
    <name type="common">White-rot fungus</name>
    <name type="synonym">Peniophora gigantea</name>
    <dbReference type="NCBI Taxonomy" id="745531"/>
    <lineage>
        <taxon>Eukaryota</taxon>
        <taxon>Fungi</taxon>
        <taxon>Dikarya</taxon>
        <taxon>Basidiomycota</taxon>
        <taxon>Agaricomycotina</taxon>
        <taxon>Agaricomycetes</taxon>
        <taxon>Polyporales</taxon>
        <taxon>Phanerochaetaceae</taxon>
        <taxon>Phlebiopsis</taxon>
    </lineage>
</organism>
<feature type="transmembrane region" description="Helical" evidence="8">
    <location>
        <begin position="117"/>
        <end position="136"/>
    </location>
</feature>
<dbReference type="FunFam" id="1.20.1740.10:FF:000006">
    <property type="entry name" value="General amino acid permease"/>
    <property type="match status" value="1"/>
</dbReference>
<evidence type="ECO:0000256" key="2">
    <source>
        <dbReference type="ARBA" id="ARBA00022448"/>
    </source>
</evidence>
<sequence>MEHGDPEKHVAEKSSETSSEVVQDDGVYARAELVDPDKETLHRALSARQIQMIALGGAVGTGLIIGSGSALVRGGPLGILLGYTFVGMVCYMVMVALGEMCAYLPHKKGFPGYATRFVDPAFGFALGVNYLFKYLIVTPNNINAAGVVIQYWNRSVHIAVWMVFCVNLLGVRVFGELEYWFSTIKVITLVGLILMGIIIDLGGNPHHDRYGFRYWQHPYGPMGTYLLSKVHNHHLSIFLGFWSTLTNALFAYIGTELIGVTVGEAQNPSKNIPKAIKRTFWRIVVFYIGGVFVIGLIVPSTDNAIFVANKSKAGAAASPFVVATTLAGIKVLNHIINACILVFVLSAANSDLYIGSRTLYGLAVEGKAPRIFARVNRLGVPWPALIFCTCFCGLVFLNVSSSSAKVFGWFVNLVSTFGAITWMCICYTHIRFMKALKVHGKSRDSLPYKAPFQPYGSWFALISTAIITLFKGFDTFIPFTKDTFVTSYIAIPTFVIFWSGYKLYYKTQVIPLEKVDLTTGRRQIEEEEEQFRHEEEMKGPKTRWRKVVETF</sequence>
<gene>
    <name evidence="10" type="ORF">PHLGIDRAFT_22868</name>
</gene>
<keyword evidence="6 8" id="KW-0472">Membrane</keyword>
<comment type="subcellular location">
    <subcellularLocation>
        <location evidence="1">Membrane</location>
        <topology evidence="1">Multi-pass membrane protein</topology>
    </subcellularLocation>
</comment>
<evidence type="ECO:0000259" key="9">
    <source>
        <dbReference type="Pfam" id="PF00324"/>
    </source>
</evidence>
<evidence type="ECO:0000256" key="6">
    <source>
        <dbReference type="ARBA" id="ARBA00023136"/>
    </source>
</evidence>
<name>A0A0C3NVR7_PHLG1</name>
<feature type="transmembrane region" description="Helical" evidence="8">
    <location>
        <begin position="235"/>
        <end position="258"/>
    </location>
</feature>
<feature type="transmembrane region" description="Helical" evidence="8">
    <location>
        <begin position="451"/>
        <end position="473"/>
    </location>
</feature>
<feature type="transmembrane region" description="Helical" evidence="8">
    <location>
        <begin position="485"/>
        <end position="504"/>
    </location>
</feature>
<evidence type="ECO:0000313" key="10">
    <source>
        <dbReference type="EMBL" id="KIP09489.1"/>
    </source>
</evidence>
<dbReference type="EMBL" id="KN840465">
    <property type="protein sequence ID" value="KIP09489.1"/>
    <property type="molecule type" value="Genomic_DNA"/>
</dbReference>
<feature type="region of interest" description="Disordered" evidence="7">
    <location>
        <begin position="1"/>
        <end position="22"/>
    </location>
</feature>
<feature type="transmembrane region" description="Helical" evidence="8">
    <location>
        <begin position="409"/>
        <end position="430"/>
    </location>
</feature>
<proteinExistence type="predicted"/>
<dbReference type="OrthoDB" id="10062876at2759"/>
<evidence type="ECO:0000256" key="7">
    <source>
        <dbReference type="SAM" id="MobiDB-lite"/>
    </source>
</evidence>
<feature type="transmembrane region" description="Helical" evidence="8">
    <location>
        <begin position="52"/>
        <end position="71"/>
    </location>
</feature>
<keyword evidence="3 8" id="KW-0812">Transmembrane</keyword>
<dbReference type="InterPro" id="IPR050524">
    <property type="entry name" value="APC_YAT"/>
</dbReference>
<keyword evidence="2" id="KW-0813">Transport</keyword>
<dbReference type="Gene3D" id="1.20.1740.10">
    <property type="entry name" value="Amino acid/polyamine transporter I"/>
    <property type="match status" value="1"/>
</dbReference>
<evidence type="ECO:0000256" key="8">
    <source>
        <dbReference type="SAM" id="Phobius"/>
    </source>
</evidence>
<dbReference type="AlphaFoldDB" id="A0A0C3NVR7"/>
<protein>
    <recommendedName>
        <fullName evidence="9">Amino acid permease/ SLC12A domain-containing protein</fullName>
    </recommendedName>
</protein>
<reference evidence="10 11" key="1">
    <citation type="journal article" date="2014" name="PLoS Genet.">
        <title>Analysis of the Phlebiopsis gigantea genome, transcriptome and secretome provides insight into its pioneer colonization strategies of wood.</title>
        <authorList>
            <person name="Hori C."/>
            <person name="Ishida T."/>
            <person name="Igarashi K."/>
            <person name="Samejima M."/>
            <person name="Suzuki H."/>
            <person name="Master E."/>
            <person name="Ferreira P."/>
            <person name="Ruiz-Duenas F.J."/>
            <person name="Held B."/>
            <person name="Canessa P."/>
            <person name="Larrondo L.F."/>
            <person name="Schmoll M."/>
            <person name="Druzhinina I.S."/>
            <person name="Kubicek C.P."/>
            <person name="Gaskell J.A."/>
            <person name="Kersten P."/>
            <person name="St John F."/>
            <person name="Glasner J."/>
            <person name="Sabat G."/>
            <person name="Splinter BonDurant S."/>
            <person name="Syed K."/>
            <person name="Yadav J."/>
            <person name="Mgbeahuruike A.C."/>
            <person name="Kovalchuk A."/>
            <person name="Asiegbu F.O."/>
            <person name="Lackner G."/>
            <person name="Hoffmeister D."/>
            <person name="Rencoret J."/>
            <person name="Gutierrez A."/>
            <person name="Sun H."/>
            <person name="Lindquist E."/>
            <person name="Barry K."/>
            <person name="Riley R."/>
            <person name="Grigoriev I.V."/>
            <person name="Henrissat B."/>
            <person name="Kues U."/>
            <person name="Berka R.M."/>
            <person name="Martinez A.T."/>
            <person name="Covert S.F."/>
            <person name="Blanchette R.A."/>
            <person name="Cullen D."/>
        </authorList>
    </citation>
    <scope>NUCLEOTIDE SEQUENCE [LARGE SCALE GENOMIC DNA]</scope>
    <source>
        <strain evidence="10 11">11061_1 CR5-6</strain>
    </source>
</reference>
<dbReference type="Proteomes" id="UP000053257">
    <property type="component" value="Unassembled WGS sequence"/>
</dbReference>
<evidence type="ECO:0000256" key="5">
    <source>
        <dbReference type="ARBA" id="ARBA00022989"/>
    </source>
</evidence>
<dbReference type="GO" id="GO:0016020">
    <property type="term" value="C:membrane"/>
    <property type="evidence" value="ECO:0007669"/>
    <property type="project" value="UniProtKB-SubCell"/>
</dbReference>
<dbReference type="Pfam" id="PF00324">
    <property type="entry name" value="AA_permease"/>
    <property type="match status" value="1"/>
</dbReference>